<dbReference type="PROSITE" id="PS00061">
    <property type="entry name" value="ADH_SHORT"/>
    <property type="match status" value="1"/>
</dbReference>
<feature type="domain" description="Ketoreductase" evidence="4">
    <location>
        <begin position="8"/>
        <end position="188"/>
    </location>
</feature>
<dbReference type="GO" id="GO:0016491">
    <property type="term" value="F:oxidoreductase activity"/>
    <property type="evidence" value="ECO:0007669"/>
    <property type="project" value="UniProtKB-KW"/>
</dbReference>
<evidence type="ECO:0000256" key="3">
    <source>
        <dbReference type="RuleBase" id="RU000363"/>
    </source>
</evidence>
<evidence type="ECO:0000256" key="2">
    <source>
        <dbReference type="ARBA" id="ARBA00023002"/>
    </source>
</evidence>
<keyword evidence="2" id="KW-0560">Oxidoreductase</keyword>
<evidence type="ECO:0000256" key="1">
    <source>
        <dbReference type="ARBA" id="ARBA00006484"/>
    </source>
</evidence>
<evidence type="ECO:0000313" key="5">
    <source>
        <dbReference type="EMBL" id="TKW65867.1"/>
    </source>
</evidence>
<evidence type="ECO:0000259" key="4">
    <source>
        <dbReference type="SMART" id="SM00822"/>
    </source>
</evidence>
<dbReference type="FunFam" id="3.40.50.720:FF:000084">
    <property type="entry name" value="Short-chain dehydrogenase reductase"/>
    <property type="match status" value="1"/>
</dbReference>
<organism evidence="5 6">
    <name type="scientific">Paracoccus denitrificans</name>
    <dbReference type="NCBI Taxonomy" id="266"/>
    <lineage>
        <taxon>Bacteria</taxon>
        <taxon>Pseudomonadati</taxon>
        <taxon>Pseudomonadota</taxon>
        <taxon>Alphaproteobacteria</taxon>
        <taxon>Rhodobacterales</taxon>
        <taxon>Paracoccaceae</taxon>
        <taxon>Paracoccus</taxon>
    </lineage>
</organism>
<evidence type="ECO:0000313" key="6">
    <source>
        <dbReference type="Proteomes" id="UP000315344"/>
    </source>
</evidence>
<dbReference type="PRINTS" id="PR00081">
    <property type="entry name" value="GDHRDH"/>
</dbReference>
<reference evidence="5 6" key="1">
    <citation type="journal article" date="2017" name="Nat. Commun.">
        <title>In situ click chemistry generation of cyclooxygenase-2 inhibitors.</title>
        <authorList>
            <person name="Bhardwaj A."/>
            <person name="Kaur J."/>
            <person name="Wuest M."/>
            <person name="Wuest F."/>
        </authorList>
    </citation>
    <scope>NUCLEOTIDE SEQUENCE [LARGE SCALE GENOMIC DNA]</scope>
    <source>
        <strain evidence="5">S2_012_000_R3_94</strain>
    </source>
</reference>
<dbReference type="SUPFAM" id="SSF51735">
    <property type="entry name" value="NAD(P)-binding Rossmann-fold domains"/>
    <property type="match status" value="1"/>
</dbReference>
<dbReference type="Proteomes" id="UP000315344">
    <property type="component" value="Unassembled WGS sequence"/>
</dbReference>
<proteinExistence type="inferred from homology"/>
<dbReference type="PRINTS" id="PR00080">
    <property type="entry name" value="SDRFAMILY"/>
</dbReference>
<dbReference type="InterPro" id="IPR020904">
    <property type="entry name" value="Sc_DH/Rdtase_CS"/>
</dbReference>
<comment type="similarity">
    <text evidence="1 3">Belongs to the short-chain dehydrogenases/reductases (SDR) family.</text>
</comment>
<accession>A0A533I5P8</accession>
<dbReference type="PANTHER" id="PTHR45024:SF2">
    <property type="entry name" value="SCP2 DOMAIN-CONTAINING PROTEIN"/>
    <property type="match status" value="1"/>
</dbReference>
<dbReference type="Gene3D" id="3.40.50.720">
    <property type="entry name" value="NAD(P)-binding Rossmann-like Domain"/>
    <property type="match status" value="1"/>
</dbReference>
<dbReference type="InterPro" id="IPR057326">
    <property type="entry name" value="KR_dom"/>
</dbReference>
<dbReference type="EMBL" id="VAFL01000010">
    <property type="protein sequence ID" value="TKW65867.1"/>
    <property type="molecule type" value="Genomic_DNA"/>
</dbReference>
<dbReference type="InterPro" id="IPR002347">
    <property type="entry name" value="SDR_fam"/>
</dbReference>
<dbReference type="InterPro" id="IPR051687">
    <property type="entry name" value="Peroxisomal_Beta-Oxidation"/>
</dbReference>
<dbReference type="PANTHER" id="PTHR45024">
    <property type="entry name" value="DEHYDROGENASES, SHORT CHAIN"/>
    <property type="match status" value="1"/>
</dbReference>
<name>A0A533I5P8_PARDE</name>
<gene>
    <name evidence="5" type="ORF">DI616_13425</name>
</gene>
<dbReference type="SMART" id="SM00822">
    <property type="entry name" value="PKS_KR"/>
    <property type="match status" value="1"/>
</dbReference>
<dbReference type="InterPro" id="IPR036291">
    <property type="entry name" value="NAD(P)-bd_dom_sf"/>
</dbReference>
<protein>
    <submittedName>
        <fullName evidence="5">SDR family oxidoreductase</fullName>
    </submittedName>
</protein>
<dbReference type="AlphaFoldDB" id="A0A533I5P8"/>
<sequence length="300" mass="31108">MAISLKDQVAVVTGAGRGIGRAIALDMAQAGAAVVVNDVSQDVAGAVVAEIRANGGKAAAAVAEIGDEASAQLCVDTATREFGRMDVFVANAGVLRDAILWKVEDGDFDLVIRTHLRGAMTCGRAAARYFRQEGHGGAIVLVSSVAGQRGNVGQTAYAAAKAGVAALARTWSMELSRAGVSVNAIVPTALTRMVATIPGLGDAARAAEQGEPIPHRLRHELGLGTPGDVAPLVVFLASDQGRRVTGQCIGIGGDRLSIWSHPQEIDIRHCDGGWSAEGIARTWTESFEPLRQSVGIDLKT</sequence>
<dbReference type="Pfam" id="PF00106">
    <property type="entry name" value="adh_short"/>
    <property type="match status" value="1"/>
</dbReference>
<comment type="caution">
    <text evidence="5">The sequence shown here is derived from an EMBL/GenBank/DDBJ whole genome shotgun (WGS) entry which is preliminary data.</text>
</comment>